<comment type="subcellular location">
    <subcellularLocation>
        <location evidence="2">Cytoplasm</location>
    </subcellularLocation>
</comment>
<evidence type="ECO:0000256" key="8">
    <source>
        <dbReference type="ARBA" id="ARBA00022898"/>
    </source>
</evidence>
<evidence type="ECO:0000256" key="6">
    <source>
        <dbReference type="ARBA" id="ARBA00022432"/>
    </source>
</evidence>
<evidence type="ECO:0000256" key="3">
    <source>
        <dbReference type="ARBA" id="ARBA00004742"/>
    </source>
</evidence>
<dbReference type="GO" id="GO:0009097">
    <property type="term" value="P:isoleucine biosynthetic process"/>
    <property type="evidence" value="ECO:0007669"/>
    <property type="project" value="TreeGrafter"/>
</dbReference>
<dbReference type="GO" id="GO:0005737">
    <property type="term" value="C:cytoplasm"/>
    <property type="evidence" value="ECO:0007669"/>
    <property type="project" value="UniProtKB-SubCell"/>
</dbReference>
<dbReference type="Proteomes" id="UP000054251">
    <property type="component" value="Unassembled WGS sequence"/>
</dbReference>
<dbReference type="GO" id="GO:0030170">
    <property type="term" value="F:pyridoxal phosphate binding"/>
    <property type="evidence" value="ECO:0007669"/>
    <property type="project" value="InterPro"/>
</dbReference>
<reference evidence="12 13" key="1">
    <citation type="submission" date="2015-11" db="EMBL/GenBank/DDBJ databases">
        <title>The genome of Debaryomyces fabryi.</title>
        <authorList>
            <person name="Tafer H."/>
            <person name="Lopandic K."/>
        </authorList>
    </citation>
    <scope>NUCLEOTIDE SEQUENCE [LARGE SCALE GENOMIC DNA]</scope>
    <source>
        <strain evidence="12 13">CBS 789</strain>
    </source>
</reference>
<name>A0A0V1PV31_9ASCO</name>
<dbReference type="Gene3D" id="3.40.50.1100">
    <property type="match status" value="2"/>
</dbReference>
<accession>A0A0V1PV31</accession>
<dbReference type="FunFam" id="3.40.50.1100:FF:000040">
    <property type="entry name" value="L-serine dehydratase, putative"/>
    <property type="match status" value="1"/>
</dbReference>
<dbReference type="GO" id="GO:0006565">
    <property type="term" value="P:L-serine catabolic process"/>
    <property type="evidence" value="ECO:0007669"/>
    <property type="project" value="TreeGrafter"/>
</dbReference>
<organism evidence="12 13">
    <name type="scientific">Debaryomyces fabryi</name>
    <dbReference type="NCBI Taxonomy" id="58627"/>
    <lineage>
        <taxon>Eukaryota</taxon>
        <taxon>Fungi</taxon>
        <taxon>Dikarya</taxon>
        <taxon>Ascomycota</taxon>
        <taxon>Saccharomycotina</taxon>
        <taxon>Pichiomycetes</taxon>
        <taxon>Debaryomycetaceae</taxon>
        <taxon>Debaryomyces</taxon>
    </lineage>
</organism>
<dbReference type="AlphaFoldDB" id="A0A0V1PV31"/>
<dbReference type="EMBL" id="LMYN01000103">
    <property type="protein sequence ID" value="KSA00104.1"/>
    <property type="molecule type" value="Genomic_DNA"/>
</dbReference>
<dbReference type="SUPFAM" id="SSF53686">
    <property type="entry name" value="Tryptophan synthase beta subunit-like PLP-dependent enzymes"/>
    <property type="match status" value="1"/>
</dbReference>
<sequence length="340" mass="36814">MISKLAKGEPSIKTSLIEVTDKLPNKPPCRVFIKNEYEQPSGSFKLRGMGHLMAKSIERAHELNKTNVETFASSGGNAGLAAAYASKHYNLACTVVLPTTANSGVIKQLEEMGAKVQVHGAHWGEADSYLRETVMKSVDASVYPLYCPPFDDPLLWEGHGSMIDEIVNENQLSPEECGKIKGVVCSVGGGGLYNGIVTGLQRNAKFKDVSILAVETFQTPTFSEALKAGKVVTLGSIKTLVTCLASPYISAQALANYNNHKTHVQMIDDLEAVKGSLDFYDHFGILVEPACGATISMAFDNTKYLKCFGDLSEEDIILFIGCGGSAISEDLLNQYRKLYV</sequence>
<gene>
    <name evidence="12" type="ORF">AC631_04146</name>
</gene>
<comment type="pathway">
    <text evidence="3">Carbohydrate biosynthesis; gluconeogenesis.</text>
</comment>
<dbReference type="PANTHER" id="PTHR48078">
    <property type="entry name" value="THREONINE DEHYDRATASE, MITOCHONDRIAL-RELATED"/>
    <property type="match status" value="1"/>
</dbReference>
<dbReference type="InterPro" id="IPR000634">
    <property type="entry name" value="Ser/Thr_deHydtase_PyrdxlP-BS"/>
</dbReference>
<keyword evidence="13" id="KW-1185">Reference proteome</keyword>
<dbReference type="PROSITE" id="PS00165">
    <property type="entry name" value="DEHYDRATASE_SER_THR"/>
    <property type="match status" value="1"/>
</dbReference>
<keyword evidence="6" id="KW-0312">Gluconeogenesis</keyword>
<keyword evidence="7" id="KW-0963">Cytoplasm</keyword>
<dbReference type="GO" id="GO:0003941">
    <property type="term" value="F:L-serine ammonia-lyase activity"/>
    <property type="evidence" value="ECO:0007669"/>
    <property type="project" value="UniProtKB-EC"/>
</dbReference>
<dbReference type="InterPro" id="IPR050147">
    <property type="entry name" value="Ser/Thr_Dehydratase"/>
</dbReference>
<dbReference type="GeneID" id="26841155"/>
<dbReference type="RefSeq" id="XP_015466206.1">
    <property type="nucleotide sequence ID" value="XM_015612975.1"/>
</dbReference>
<comment type="caution">
    <text evidence="12">The sequence shown here is derived from an EMBL/GenBank/DDBJ whole genome shotgun (WGS) entry which is preliminary data.</text>
</comment>
<comment type="catalytic activity">
    <reaction evidence="10">
        <text>L-serine = pyruvate + NH4(+)</text>
        <dbReference type="Rhea" id="RHEA:19169"/>
        <dbReference type="ChEBI" id="CHEBI:15361"/>
        <dbReference type="ChEBI" id="CHEBI:28938"/>
        <dbReference type="ChEBI" id="CHEBI:33384"/>
        <dbReference type="EC" id="4.3.1.17"/>
    </reaction>
</comment>
<evidence type="ECO:0000256" key="4">
    <source>
        <dbReference type="ARBA" id="ARBA00010869"/>
    </source>
</evidence>
<evidence type="ECO:0000256" key="1">
    <source>
        <dbReference type="ARBA" id="ARBA00001933"/>
    </source>
</evidence>
<keyword evidence="8" id="KW-0663">Pyridoxal phosphate</keyword>
<dbReference type="InterPro" id="IPR001926">
    <property type="entry name" value="TrpB-like_PALP"/>
</dbReference>
<evidence type="ECO:0000313" key="12">
    <source>
        <dbReference type="EMBL" id="KSA00104.1"/>
    </source>
</evidence>
<protein>
    <recommendedName>
        <fullName evidence="5">L-serine ammonia-lyase</fullName>
        <ecNumber evidence="5">4.3.1.17</ecNumber>
    </recommendedName>
</protein>
<feature type="domain" description="Tryptophan synthase beta chain-like PALP" evidence="11">
    <location>
        <begin position="22"/>
        <end position="323"/>
    </location>
</feature>
<dbReference type="OrthoDB" id="7773036at2759"/>
<comment type="similarity">
    <text evidence="4">Belongs to the serine/threonine dehydratase family.</text>
</comment>
<comment type="cofactor">
    <cofactor evidence="1">
        <name>pyridoxal 5'-phosphate</name>
        <dbReference type="ChEBI" id="CHEBI:597326"/>
    </cofactor>
</comment>
<dbReference type="EC" id="4.3.1.17" evidence="5"/>
<evidence type="ECO:0000256" key="10">
    <source>
        <dbReference type="ARBA" id="ARBA00049406"/>
    </source>
</evidence>
<evidence type="ECO:0000259" key="11">
    <source>
        <dbReference type="Pfam" id="PF00291"/>
    </source>
</evidence>
<dbReference type="InterPro" id="IPR036052">
    <property type="entry name" value="TrpB-like_PALP_sf"/>
</dbReference>
<dbReference type="GO" id="GO:0006567">
    <property type="term" value="P:L-threonine catabolic process"/>
    <property type="evidence" value="ECO:0007669"/>
    <property type="project" value="TreeGrafter"/>
</dbReference>
<dbReference type="GO" id="GO:0006094">
    <property type="term" value="P:gluconeogenesis"/>
    <property type="evidence" value="ECO:0007669"/>
    <property type="project" value="UniProtKB-KW"/>
</dbReference>
<evidence type="ECO:0000256" key="5">
    <source>
        <dbReference type="ARBA" id="ARBA00012093"/>
    </source>
</evidence>
<evidence type="ECO:0000256" key="7">
    <source>
        <dbReference type="ARBA" id="ARBA00022490"/>
    </source>
</evidence>
<keyword evidence="9" id="KW-0456">Lyase</keyword>
<evidence type="ECO:0000256" key="9">
    <source>
        <dbReference type="ARBA" id="ARBA00023239"/>
    </source>
</evidence>
<evidence type="ECO:0000313" key="13">
    <source>
        <dbReference type="Proteomes" id="UP000054251"/>
    </source>
</evidence>
<dbReference type="PANTHER" id="PTHR48078:SF2">
    <property type="entry name" value="CATABOLIC L-SERINE_THREONINE DEHYDRATASE"/>
    <property type="match status" value="1"/>
</dbReference>
<proteinExistence type="inferred from homology"/>
<evidence type="ECO:0000256" key="2">
    <source>
        <dbReference type="ARBA" id="ARBA00004496"/>
    </source>
</evidence>
<dbReference type="GO" id="GO:0004794">
    <property type="term" value="F:threonine deaminase activity"/>
    <property type="evidence" value="ECO:0007669"/>
    <property type="project" value="TreeGrafter"/>
</dbReference>
<dbReference type="Pfam" id="PF00291">
    <property type="entry name" value="PALP"/>
    <property type="match status" value="1"/>
</dbReference>